<evidence type="ECO:0000256" key="5">
    <source>
        <dbReference type="ARBA" id="ARBA00023268"/>
    </source>
</evidence>
<dbReference type="InterPro" id="IPR021109">
    <property type="entry name" value="Peptidase_aspartic_dom_sf"/>
</dbReference>
<dbReference type="Gene3D" id="2.40.70.10">
    <property type="entry name" value="Acid Proteases"/>
    <property type="match status" value="1"/>
</dbReference>
<dbReference type="STRING" id="1108050.A0A0B7FH55"/>
<evidence type="ECO:0000256" key="3">
    <source>
        <dbReference type="ARBA" id="ARBA00022722"/>
    </source>
</evidence>
<dbReference type="Proteomes" id="UP000059188">
    <property type="component" value="Unassembled WGS sequence"/>
</dbReference>
<keyword evidence="4" id="KW-0255">Endonuclease</keyword>
<dbReference type="InterPro" id="IPR000477">
    <property type="entry name" value="RT_dom"/>
</dbReference>
<dbReference type="FunFam" id="3.10.20.370:FF:000001">
    <property type="entry name" value="Retrovirus-related Pol polyprotein from transposon 17.6-like protein"/>
    <property type="match status" value="1"/>
</dbReference>
<evidence type="ECO:0000259" key="7">
    <source>
        <dbReference type="PROSITE" id="PS50878"/>
    </source>
</evidence>
<dbReference type="Pfam" id="PF00078">
    <property type="entry name" value="RVT_1"/>
    <property type="match status" value="1"/>
</dbReference>
<sequence>MLDGSTPKTGKIWKKVALEFSYDNRTMTHEFLVSPIGQHSAILGIKWLEKEQPEIDWSLRQLSFPIPQSTPAYIAQEEEADDEPLTSIPVQYHEFAKVFGEEEFNKLPPHRSYNIEIELTEEGPLNSPLYSMTDAESVTLKQWLEDKLKAGKIRPSKSPISSPVMFVPKKDGSRRLVVDYRKLNACSKKNVYPLPRPDDLMSKLRGAKLFTKLNLRWGYNNVRVKEGDEWKTAFRTKYGLFETLVMPFGLSGAPGAFQAMMNEVFQDLLDVSVIIYLDDILIFSSNPEEHESHVKEVLKRLMEMQLFCKGSKCEFHQTTVEYLGIIVSDKGFSLDKLKIQAVQEWPTPTTVKQVQSFLGFANFVHRFVANFSQIACPLHNLVKKEVKWQWTDKEESAFQELQQAIINAPVIVHANPSKPYFLETDASGAAMGSVLSQRQEDGRLHPIGYLSESFKGAKQNYDTHDKELLAIIRSFEHWCIYLEGTTLPITPPPPTLQDIYNKIRRLQDIVDILQNIQANHDDKINHITKVVKELSQGLPAAAAATVHTPEGTATADPHETPRAPKPLGVAFAEDIRMGKKKANVKREDDNNTWHSVSNSGDKLPDKPASGPLAKRTSKTP</sequence>
<evidence type="ECO:0000313" key="8">
    <source>
        <dbReference type="EMBL" id="CEL56965.1"/>
    </source>
</evidence>
<accession>A0A0B7FH55</accession>
<dbReference type="CDD" id="cd01647">
    <property type="entry name" value="RT_LTR"/>
    <property type="match status" value="1"/>
</dbReference>
<dbReference type="PROSITE" id="PS50878">
    <property type="entry name" value="RT_POL"/>
    <property type="match status" value="1"/>
</dbReference>
<evidence type="ECO:0000256" key="6">
    <source>
        <dbReference type="SAM" id="MobiDB-lite"/>
    </source>
</evidence>
<proteinExistence type="predicted"/>
<keyword evidence="2" id="KW-0548">Nucleotidyltransferase</keyword>
<dbReference type="PANTHER" id="PTHR37984:SF5">
    <property type="entry name" value="PROTEIN NYNRIN-LIKE"/>
    <property type="match status" value="1"/>
</dbReference>
<dbReference type="Gene3D" id="3.10.10.10">
    <property type="entry name" value="HIV Type 1 Reverse Transcriptase, subunit A, domain 1"/>
    <property type="match status" value="1"/>
</dbReference>
<dbReference type="PANTHER" id="PTHR37984">
    <property type="entry name" value="PROTEIN CBG26694"/>
    <property type="match status" value="1"/>
</dbReference>
<keyword evidence="9" id="KW-1185">Reference proteome</keyword>
<gene>
    <name evidence="8" type="ORF">RSOLAG1IB_12049</name>
</gene>
<dbReference type="InterPro" id="IPR043128">
    <property type="entry name" value="Rev_trsase/Diguanyl_cyclase"/>
</dbReference>
<feature type="region of interest" description="Disordered" evidence="6">
    <location>
        <begin position="543"/>
        <end position="620"/>
    </location>
</feature>
<dbReference type="InterPro" id="IPR050951">
    <property type="entry name" value="Retrovirus_Pol_polyprotein"/>
</dbReference>
<keyword evidence="4" id="KW-0378">Hydrolase</keyword>
<evidence type="ECO:0000256" key="2">
    <source>
        <dbReference type="ARBA" id="ARBA00022695"/>
    </source>
</evidence>
<dbReference type="GO" id="GO:0016779">
    <property type="term" value="F:nucleotidyltransferase activity"/>
    <property type="evidence" value="ECO:0007669"/>
    <property type="project" value="UniProtKB-KW"/>
</dbReference>
<keyword evidence="5" id="KW-0511">Multifunctional enzyme</keyword>
<evidence type="ECO:0000313" key="9">
    <source>
        <dbReference type="Proteomes" id="UP000059188"/>
    </source>
</evidence>
<dbReference type="FunFam" id="3.30.70.270:FF:000020">
    <property type="entry name" value="Transposon Tf2-6 polyprotein-like Protein"/>
    <property type="match status" value="1"/>
</dbReference>
<dbReference type="SUPFAM" id="SSF56672">
    <property type="entry name" value="DNA/RNA polymerases"/>
    <property type="match status" value="1"/>
</dbReference>
<evidence type="ECO:0000256" key="1">
    <source>
        <dbReference type="ARBA" id="ARBA00022679"/>
    </source>
</evidence>
<dbReference type="Pfam" id="PF17919">
    <property type="entry name" value="RT_RNaseH_2"/>
    <property type="match status" value="1"/>
</dbReference>
<evidence type="ECO:0000256" key="4">
    <source>
        <dbReference type="ARBA" id="ARBA00022759"/>
    </source>
</evidence>
<feature type="domain" description="Reverse transcriptase" evidence="7">
    <location>
        <begin position="148"/>
        <end position="327"/>
    </location>
</feature>
<dbReference type="InterPro" id="IPR041577">
    <property type="entry name" value="RT_RNaseH_2"/>
</dbReference>
<organism evidence="8 9">
    <name type="scientific">Thanatephorus cucumeris (strain AG1-IB / isolate 7/3/14)</name>
    <name type="common">Lettuce bottom rot fungus</name>
    <name type="synonym">Rhizoctonia solani</name>
    <dbReference type="NCBI Taxonomy" id="1108050"/>
    <lineage>
        <taxon>Eukaryota</taxon>
        <taxon>Fungi</taxon>
        <taxon>Dikarya</taxon>
        <taxon>Basidiomycota</taxon>
        <taxon>Agaricomycotina</taxon>
        <taxon>Agaricomycetes</taxon>
        <taxon>Cantharellales</taxon>
        <taxon>Ceratobasidiaceae</taxon>
        <taxon>Rhizoctonia</taxon>
        <taxon>Rhizoctonia solani AG-1</taxon>
    </lineage>
</organism>
<dbReference type="EMBL" id="LN679366">
    <property type="protein sequence ID" value="CEL56965.1"/>
    <property type="molecule type" value="Genomic_DNA"/>
</dbReference>
<dbReference type="InterPro" id="IPR043502">
    <property type="entry name" value="DNA/RNA_pol_sf"/>
</dbReference>
<keyword evidence="3" id="KW-0540">Nuclease</keyword>
<reference evidence="8 9" key="1">
    <citation type="submission" date="2014-11" db="EMBL/GenBank/DDBJ databases">
        <authorList>
            <person name="Wibberg Daniel"/>
        </authorList>
    </citation>
    <scope>NUCLEOTIDE SEQUENCE [LARGE SCALE GENOMIC DNA]</scope>
    <source>
        <strain evidence="8">Rhizoctonia solani AG1-IB 7/3/14</strain>
    </source>
</reference>
<dbReference type="Gene3D" id="3.30.70.270">
    <property type="match status" value="2"/>
</dbReference>
<name>A0A0B7FH55_THACB</name>
<protein>
    <submittedName>
        <fullName evidence="8">Retrotransposable element Tf2 155 kDa protein type 1</fullName>
    </submittedName>
</protein>
<dbReference type="GO" id="GO:0004519">
    <property type="term" value="F:endonuclease activity"/>
    <property type="evidence" value="ECO:0007669"/>
    <property type="project" value="UniProtKB-KW"/>
</dbReference>
<dbReference type="AlphaFoldDB" id="A0A0B7FH55"/>
<keyword evidence="1" id="KW-0808">Transferase</keyword>
<dbReference type="Gene3D" id="3.10.20.370">
    <property type="match status" value="1"/>
</dbReference>